<evidence type="ECO:0000256" key="6">
    <source>
        <dbReference type="ARBA" id="ARBA00022857"/>
    </source>
</evidence>
<comment type="catalytic activity">
    <reaction evidence="13">
        <text>a 5,6-dihydrouridine in mRNA + NAD(+) = a uridine in mRNA + NADH + H(+)</text>
        <dbReference type="Rhea" id="RHEA:69851"/>
        <dbReference type="Rhea" id="RHEA-COMP:14658"/>
        <dbReference type="Rhea" id="RHEA-COMP:17789"/>
        <dbReference type="ChEBI" id="CHEBI:15378"/>
        <dbReference type="ChEBI" id="CHEBI:57540"/>
        <dbReference type="ChEBI" id="CHEBI:57945"/>
        <dbReference type="ChEBI" id="CHEBI:65315"/>
        <dbReference type="ChEBI" id="CHEBI:74443"/>
    </reaction>
    <physiologicalReaction direction="right-to-left" evidence="13">
        <dbReference type="Rhea" id="RHEA:69853"/>
    </physiologicalReaction>
</comment>
<evidence type="ECO:0000313" key="20">
    <source>
        <dbReference type="Proteomes" id="UP000076154"/>
    </source>
</evidence>
<feature type="compositionally biased region" description="Basic residues" evidence="17">
    <location>
        <begin position="394"/>
        <end position="412"/>
    </location>
</feature>
<evidence type="ECO:0000256" key="1">
    <source>
        <dbReference type="ARBA" id="ARBA00001917"/>
    </source>
</evidence>
<dbReference type="InParanoid" id="A0A369JEN9"/>
<accession>A0A369JEN9</accession>
<dbReference type="InterPro" id="IPR013785">
    <property type="entry name" value="Aldolase_TIM"/>
</dbReference>
<dbReference type="EC" id="1.3.1.88" evidence="10"/>
<evidence type="ECO:0000256" key="4">
    <source>
        <dbReference type="ARBA" id="ARBA00022664"/>
    </source>
</evidence>
<feature type="region of interest" description="Disordered" evidence="17">
    <location>
        <begin position="394"/>
        <end position="419"/>
    </location>
</feature>
<dbReference type="InterPro" id="IPR035587">
    <property type="entry name" value="DUS-like_FMN-bd"/>
</dbReference>
<feature type="domain" description="DUS-like FMN-binding" evidence="18">
    <location>
        <begin position="32"/>
        <end position="267"/>
    </location>
</feature>
<evidence type="ECO:0000256" key="16">
    <source>
        <dbReference type="ARBA" id="ARBA00049467"/>
    </source>
</evidence>
<comment type="caution">
    <text evidence="19">The sequence shown here is derived from an EMBL/GenBank/DDBJ whole genome shotgun (WGS) entry which is preliminary data.</text>
</comment>
<evidence type="ECO:0000256" key="15">
    <source>
        <dbReference type="ARBA" id="ARBA00049447"/>
    </source>
</evidence>
<evidence type="ECO:0000256" key="14">
    <source>
        <dbReference type="ARBA" id="ARBA00048934"/>
    </source>
</evidence>
<dbReference type="PROSITE" id="PS01136">
    <property type="entry name" value="UPF0034"/>
    <property type="match status" value="1"/>
</dbReference>
<keyword evidence="7" id="KW-0560">Oxidoreductase</keyword>
<evidence type="ECO:0000256" key="11">
    <source>
        <dbReference type="ARBA" id="ARBA00047287"/>
    </source>
</evidence>
<comment type="catalytic activity">
    <reaction evidence="11">
        <text>5,6-dihydrouridine(17) in tRNA + NAD(+) = uridine(17) in tRNA + NADH + H(+)</text>
        <dbReference type="Rhea" id="RHEA:53372"/>
        <dbReference type="Rhea" id="RHEA-COMP:13541"/>
        <dbReference type="Rhea" id="RHEA-COMP:13542"/>
        <dbReference type="ChEBI" id="CHEBI:15378"/>
        <dbReference type="ChEBI" id="CHEBI:57540"/>
        <dbReference type="ChEBI" id="CHEBI:57945"/>
        <dbReference type="ChEBI" id="CHEBI:65315"/>
        <dbReference type="ChEBI" id="CHEBI:74443"/>
        <dbReference type="EC" id="1.3.1.88"/>
    </reaction>
    <physiologicalReaction direction="right-to-left" evidence="11">
        <dbReference type="Rhea" id="RHEA:53374"/>
    </physiologicalReaction>
</comment>
<reference evidence="19" key="1">
    <citation type="submission" date="2018-04" db="EMBL/GenBank/DDBJ databases">
        <title>Whole genome sequencing of Hypsizygus marmoreus.</title>
        <authorList>
            <person name="Choi I.-G."/>
            <person name="Min B."/>
            <person name="Kim J.-G."/>
            <person name="Kim S."/>
            <person name="Oh Y.-L."/>
            <person name="Kong W.-S."/>
            <person name="Park H."/>
            <person name="Jeong J."/>
            <person name="Song E.-S."/>
        </authorList>
    </citation>
    <scope>NUCLEOTIDE SEQUENCE [LARGE SCALE GENOMIC DNA]</scope>
    <source>
        <strain evidence="19">51987-8</strain>
    </source>
</reference>
<keyword evidence="20" id="KW-1185">Reference proteome</keyword>
<proteinExistence type="inferred from homology"/>
<evidence type="ECO:0000256" key="13">
    <source>
        <dbReference type="ARBA" id="ARBA00048342"/>
    </source>
</evidence>
<dbReference type="OrthoDB" id="272303at2759"/>
<comment type="catalytic activity">
    <reaction evidence="14">
        <text>5,6-dihydrouridine(16) in tRNA + NAD(+) = uridine(16) in tRNA + NADH + H(+)</text>
        <dbReference type="Rhea" id="RHEA:53380"/>
        <dbReference type="Rhea" id="RHEA-COMP:13543"/>
        <dbReference type="Rhea" id="RHEA-COMP:13544"/>
        <dbReference type="ChEBI" id="CHEBI:15378"/>
        <dbReference type="ChEBI" id="CHEBI:57540"/>
        <dbReference type="ChEBI" id="CHEBI:57945"/>
        <dbReference type="ChEBI" id="CHEBI:65315"/>
        <dbReference type="ChEBI" id="CHEBI:74443"/>
        <dbReference type="EC" id="1.3.1.88"/>
    </reaction>
    <physiologicalReaction direction="right-to-left" evidence="14">
        <dbReference type="Rhea" id="RHEA:53382"/>
    </physiologicalReaction>
</comment>
<protein>
    <recommendedName>
        <fullName evidence="10">tRNA-dihydrouridine(16/17) synthase [NAD(P)(+)]</fullName>
        <ecNumber evidence="10">1.3.1.88</ecNumber>
    </recommendedName>
</protein>
<comment type="cofactor">
    <cofactor evidence="1">
        <name>FMN</name>
        <dbReference type="ChEBI" id="CHEBI:58210"/>
    </cofactor>
</comment>
<evidence type="ECO:0000256" key="2">
    <source>
        <dbReference type="ARBA" id="ARBA00022630"/>
    </source>
</evidence>
<dbReference type="CDD" id="cd02801">
    <property type="entry name" value="DUS_like_FMN"/>
    <property type="match status" value="1"/>
</dbReference>
<dbReference type="GO" id="GO:0050660">
    <property type="term" value="F:flavin adenine dinucleotide binding"/>
    <property type="evidence" value="ECO:0007669"/>
    <property type="project" value="InterPro"/>
</dbReference>
<feature type="compositionally biased region" description="Low complexity" evidence="17">
    <location>
        <begin position="271"/>
        <end position="296"/>
    </location>
</feature>
<evidence type="ECO:0000256" key="9">
    <source>
        <dbReference type="ARBA" id="ARBA00038313"/>
    </source>
</evidence>
<feature type="region of interest" description="Disordered" evidence="17">
    <location>
        <begin position="271"/>
        <end position="306"/>
    </location>
</feature>
<dbReference type="STRING" id="39966.A0A369JEN9"/>
<keyword evidence="4" id="KW-0507">mRNA processing</keyword>
<keyword evidence="2" id="KW-0285">Flavoprotein</keyword>
<evidence type="ECO:0000256" key="7">
    <source>
        <dbReference type="ARBA" id="ARBA00023002"/>
    </source>
</evidence>
<comment type="catalytic activity">
    <reaction evidence="15">
        <text>a 5,6-dihydrouridine in mRNA + NADP(+) = a uridine in mRNA + NADPH + H(+)</text>
        <dbReference type="Rhea" id="RHEA:69855"/>
        <dbReference type="Rhea" id="RHEA-COMP:14658"/>
        <dbReference type="Rhea" id="RHEA-COMP:17789"/>
        <dbReference type="ChEBI" id="CHEBI:15378"/>
        <dbReference type="ChEBI" id="CHEBI:57783"/>
        <dbReference type="ChEBI" id="CHEBI:58349"/>
        <dbReference type="ChEBI" id="CHEBI:65315"/>
        <dbReference type="ChEBI" id="CHEBI:74443"/>
    </reaction>
    <physiologicalReaction direction="right-to-left" evidence="15">
        <dbReference type="Rhea" id="RHEA:69857"/>
    </physiologicalReaction>
</comment>
<evidence type="ECO:0000259" key="18">
    <source>
        <dbReference type="Pfam" id="PF01207"/>
    </source>
</evidence>
<dbReference type="SUPFAM" id="SSF51395">
    <property type="entry name" value="FMN-linked oxidoreductases"/>
    <property type="match status" value="1"/>
</dbReference>
<evidence type="ECO:0000256" key="5">
    <source>
        <dbReference type="ARBA" id="ARBA00022694"/>
    </source>
</evidence>
<sequence>MDSIPSPQVEKRRKLGGYEFYREVLGSPKYIVAPMVDQSELAYRRLTRRYGAQLVYTPMINAKMFMDAQHKGYRDVNFDIPSGEEGAHASSSTESDRPLVIQFCANSPTHLLAAAKVVEAHCDAIDINLGCPQEIAKRGHYGAFLMDEWELVFEMINTLHKNLSVPVTAKFRVFPSIEKTVEYAQMLERAGAQILTCHGRMKEQRGVNSGLASLAHIRAVKEAVSVPVFANGNVLFAHDVARVLTETGADGVMSAEGILYNPALFRGLASGSGSSSSASEPTSTSTPTPASLTSEENPTHDGYQNLMHTNPSHADLALEYLEIVRSLKTRTNVGAVKGHLFKLMRPALGKEPQWDLRERLGRIRVNPKKMDEGLDEYVKICEEMKIRMEVSRRPNAHRFRSHTTARPRHKRSSDRPRRAPALASTTILQTVAATWGRWKEGEEEKGGVVEVGDVEAVTPEKRPIESDVGDSEVMKKARIEVDSVPASVAVAA</sequence>
<comment type="catalytic activity">
    <reaction evidence="16">
        <text>5,6-dihydrouridine(17) in tRNA + NADP(+) = uridine(17) in tRNA + NADPH + H(+)</text>
        <dbReference type="Rhea" id="RHEA:53368"/>
        <dbReference type="Rhea" id="RHEA-COMP:13541"/>
        <dbReference type="Rhea" id="RHEA-COMP:13542"/>
        <dbReference type="ChEBI" id="CHEBI:15378"/>
        <dbReference type="ChEBI" id="CHEBI:57783"/>
        <dbReference type="ChEBI" id="CHEBI:58349"/>
        <dbReference type="ChEBI" id="CHEBI:65315"/>
        <dbReference type="ChEBI" id="CHEBI:74443"/>
        <dbReference type="EC" id="1.3.1.88"/>
    </reaction>
    <physiologicalReaction direction="right-to-left" evidence="16">
        <dbReference type="Rhea" id="RHEA:53370"/>
    </physiologicalReaction>
</comment>
<dbReference type="InterPro" id="IPR018517">
    <property type="entry name" value="tRNA_hU_synthase_CS"/>
</dbReference>
<dbReference type="Gene3D" id="3.20.20.70">
    <property type="entry name" value="Aldolase class I"/>
    <property type="match status" value="1"/>
</dbReference>
<name>A0A369JEN9_HYPMA</name>
<evidence type="ECO:0000256" key="10">
    <source>
        <dbReference type="ARBA" id="ARBA00038890"/>
    </source>
</evidence>
<dbReference type="GO" id="GO:0006397">
    <property type="term" value="P:mRNA processing"/>
    <property type="evidence" value="ECO:0007669"/>
    <property type="project" value="UniProtKB-KW"/>
</dbReference>
<dbReference type="Proteomes" id="UP000076154">
    <property type="component" value="Unassembled WGS sequence"/>
</dbReference>
<keyword evidence="3" id="KW-0288">FMN</keyword>
<dbReference type="Pfam" id="PF01207">
    <property type="entry name" value="Dus"/>
    <property type="match status" value="1"/>
</dbReference>
<evidence type="ECO:0000256" key="8">
    <source>
        <dbReference type="ARBA" id="ARBA00023027"/>
    </source>
</evidence>
<evidence type="ECO:0000256" key="12">
    <source>
        <dbReference type="ARBA" id="ARBA00047652"/>
    </source>
</evidence>
<dbReference type="AlphaFoldDB" id="A0A369JEN9"/>
<keyword evidence="5" id="KW-0819">tRNA processing</keyword>
<gene>
    <name evidence="19" type="primary">DUS1L_1</name>
    <name evidence="19" type="ORF">Hypma_012254</name>
</gene>
<comment type="similarity">
    <text evidence="9">Belongs to the Dus family. Dus1 subfamily.</text>
</comment>
<keyword evidence="8" id="KW-0520">NAD</keyword>
<dbReference type="EMBL" id="LUEZ02000058">
    <property type="protein sequence ID" value="RDB20629.1"/>
    <property type="molecule type" value="Genomic_DNA"/>
</dbReference>
<evidence type="ECO:0000256" key="3">
    <source>
        <dbReference type="ARBA" id="ARBA00022643"/>
    </source>
</evidence>
<dbReference type="PANTHER" id="PTHR11082">
    <property type="entry name" value="TRNA-DIHYDROURIDINE SYNTHASE"/>
    <property type="match status" value="1"/>
</dbReference>
<dbReference type="PANTHER" id="PTHR11082:SF5">
    <property type="entry name" value="TRNA-DIHYDROURIDINE(16_17) SYNTHASE [NAD(P)(+)]-LIKE"/>
    <property type="match status" value="1"/>
</dbReference>
<dbReference type="GO" id="GO:0017150">
    <property type="term" value="F:tRNA dihydrouridine synthase activity"/>
    <property type="evidence" value="ECO:0007669"/>
    <property type="project" value="InterPro"/>
</dbReference>
<evidence type="ECO:0000256" key="17">
    <source>
        <dbReference type="SAM" id="MobiDB-lite"/>
    </source>
</evidence>
<dbReference type="FunCoup" id="A0A369JEN9">
    <property type="interactions" value="339"/>
</dbReference>
<comment type="catalytic activity">
    <reaction evidence="12">
        <text>5,6-dihydrouridine(16) in tRNA + NADP(+) = uridine(16) in tRNA + NADPH + H(+)</text>
        <dbReference type="Rhea" id="RHEA:53376"/>
        <dbReference type="Rhea" id="RHEA-COMP:13543"/>
        <dbReference type="Rhea" id="RHEA-COMP:13544"/>
        <dbReference type="ChEBI" id="CHEBI:15378"/>
        <dbReference type="ChEBI" id="CHEBI:57783"/>
        <dbReference type="ChEBI" id="CHEBI:58349"/>
        <dbReference type="ChEBI" id="CHEBI:65315"/>
        <dbReference type="ChEBI" id="CHEBI:74443"/>
        <dbReference type="EC" id="1.3.1.88"/>
    </reaction>
    <physiologicalReaction direction="right-to-left" evidence="12">
        <dbReference type="Rhea" id="RHEA:53378"/>
    </physiologicalReaction>
</comment>
<organism evidence="19 20">
    <name type="scientific">Hypsizygus marmoreus</name>
    <name type="common">White beech mushroom</name>
    <name type="synonym">Agaricus marmoreus</name>
    <dbReference type="NCBI Taxonomy" id="39966"/>
    <lineage>
        <taxon>Eukaryota</taxon>
        <taxon>Fungi</taxon>
        <taxon>Dikarya</taxon>
        <taxon>Basidiomycota</taxon>
        <taxon>Agaricomycotina</taxon>
        <taxon>Agaricomycetes</taxon>
        <taxon>Agaricomycetidae</taxon>
        <taxon>Agaricales</taxon>
        <taxon>Tricholomatineae</taxon>
        <taxon>Lyophyllaceae</taxon>
        <taxon>Hypsizygus</taxon>
    </lineage>
</organism>
<keyword evidence="6" id="KW-0521">NADP</keyword>
<evidence type="ECO:0000313" key="19">
    <source>
        <dbReference type="EMBL" id="RDB20629.1"/>
    </source>
</evidence>